<evidence type="ECO:0000313" key="1">
    <source>
        <dbReference type="EMBL" id="KIW24681.1"/>
    </source>
</evidence>
<organism evidence="1 2">
    <name type="scientific">Cladophialophora immunda</name>
    <dbReference type="NCBI Taxonomy" id="569365"/>
    <lineage>
        <taxon>Eukaryota</taxon>
        <taxon>Fungi</taxon>
        <taxon>Dikarya</taxon>
        <taxon>Ascomycota</taxon>
        <taxon>Pezizomycotina</taxon>
        <taxon>Eurotiomycetes</taxon>
        <taxon>Chaetothyriomycetidae</taxon>
        <taxon>Chaetothyriales</taxon>
        <taxon>Herpotrichiellaceae</taxon>
        <taxon>Cladophialophora</taxon>
    </lineage>
</organism>
<dbReference type="Proteomes" id="UP000054466">
    <property type="component" value="Unassembled WGS sequence"/>
</dbReference>
<protein>
    <recommendedName>
        <fullName evidence="3">Protein kinase domain-containing protein</fullName>
    </recommendedName>
</protein>
<gene>
    <name evidence="1" type="ORF">PV07_10383</name>
</gene>
<name>A0A0D1ZAF1_9EURO</name>
<dbReference type="GeneID" id="27349577"/>
<dbReference type="EMBL" id="KN847045">
    <property type="protein sequence ID" value="KIW24681.1"/>
    <property type="molecule type" value="Genomic_DNA"/>
</dbReference>
<reference evidence="1 2" key="1">
    <citation type="submission" date="2015-01" db="EMBL/GenBank/DDBJ databases">
        <title>The Genome Sequence of Cladophialophora immunda CBS83496.</title>
        <authorList>
            <consortium name="The Broad Institute Genomics Platform"/>
            <person name="Cuomo C."/>
            <person name="de Hoog S."/>
            <person name="Gorbushina A."/>
            <person name="Stielow B."/>
            <person name="Teixiera M."/>
            <person name="Abouelleil A."/>
            <person name="Chapman S.B."/>
            <person name="Priest M."/>
            <person name="Young S.K."/>
            <person name="Wortman J."/>
            <person name="Nusbaum C."/>
            <person name="Birren B."/>
        </authorList>
    </citation>
    <scope>NUCLEOTIDE SEQUENCE [LARGE SCALE GENOMIC DNA]</scope>
    <source>
        <strain evidence="1 2">CBS 83496</strain>
    </source>
</reference>
<accession>A0A0D1ZAF1</accession>
<dbReference type="RefSeq" id="XP_016244897.1">
    <property type="nucleotide sequence ID" value="XM_016397706.1"/>
</dbReference>
<proteinExistence type="predicted"/>
<dbReference type="OrthoDB" id="1911848at2759"/>
<evidence type="ECO:0008006" key="3">
    <source>
        <dbReference type="Google" id="ProtNLM"/>
    </source>
</evidence>
<dbReference type="SUPFAM" id="SSF56112">
    <property type="entry name" value="Protein kinase-like (PK-like)"/>
    <property type="match status" value="1"/>
</dbReference>
<dbReference type="STRING" id="569365.A0A0D1ZAF1"/>
<sequence>MTPSHAADREEEGWEVGNLRYALLGKGLDKAIDELEVWHRTFDQSWYLIMKAATPQIDAELDNLNRHHQPGHARASISSARLVRAALNDQAGATTPIFLRADGLDSIQVSAIPLCSAEFGRRVNSTSDVILDHITLPVARANARAFKRSIRDLVRKLSHADPLTFGLLNCKGVVEHGDSTTPSSNADENQSTVFTMVFRLPREFSSPRSLRNWLLDSEATHSLSARFKMAAQLAQSIGHVHTFGFVHKNILPETILVMDTPLSMTTRTTAPTTVHAVCMVGFGNFRDAEGSTLRTGTACGRRTSTATRGARA</sequence>
<dbReference type="InterPro" id="IPR011009">
    <property type="entry name" value="Kinase-like_dom_sf"/>
</dbReference>
<dbReference type="Gene3D" id="1.10.510.10">
    <property type="entry name" value="Transferase(Phosphotransferase) domain 1"/>
    <property type="match status" value="1"/>
</dbReference>
<dbReference type="VEuPathDB" id="FungiDB:PV07_10383"/>
<dbReference type="PANTHER" id="PTHR37542">
    <property type="entry name" value="HELO DOMAIN-CONTAINING PROTEIN-RELATED"/>
    <property type="match status" value="1"/>
</dbReference>
<dbReference type="AlphaFoldDB" id="A0A0D1ZAF1"/>
<evidence type="ECO:0000313" key="2">
    <source>
        <dbReference type="Proteomes" id="UP000054466"/>
    </source>
</evidence>
<dbReference type="HOGENOM" id="CLU_891387_0_0_1"/>
<dbReference type="PANTHER" id="PTHR37542:SF1">
    <property type="entry name" value="PRION-INHIBITION AND PROPAGATION HELO DOMAIN-CONTAINING PROTEIN"/>
    <property type="match status" value="1"/>
</dbReference>
<keyword evidence="2" id="KW-1185">Reference proteome</keyword>